<protein>
    <submittedName>
        <fullName evidence="1">Type I-A CRISPR-associated protein Csa5</fullName>
    </submittedName>
</protein>
<evidence type="ECO:0000313" key="1">
    <source>
        <dbReference type="EMBL" id="PIZ14837.1"/>
    </source>
</evidence>
<dbReference type="NCBIfam" id="TIGR01878">
    <property type="entry name" value="cas_Csa5"/>
    <property type="match status" value="1"/>
</dbReference>
<dbReference type="InterPro" id="IPR010157">
    <property type="entry name" value="CRISPR-assoc_Cas5"/>
</dbReference>
<evidence type="ECO:0000313" key="2">
    <source>
        <dbReference type="Proteomes" id="UP000234145"/>
    </source>
</evidence>
<gene>
    <name evidence="1" type="primary">csa5</name>
    <name evidence="1" type="ORF">COY51_07175</name>
</gene>
<dbReference type="EMBL" id="PFMS01000122">
    <property type="protein sequence ID" value="PIZ14837.1"/>
    <property type="molecule type" value="Genomic_DNA"/>
</dbReference>
<accession>A0A2H9P9H3</accession>
<proteinExistence type="predicted"/>
<dbReference type="AlphaFoldDB" id="A0A2H9P9H3"/>
<dbReference type="Gene3D" id="1.20.120.1610">
    <property type="match status" value="1"/>
</dbReference>
<reference evidence="2" key="1">
    <citation type="submission" date="2017-09" db="EMBL/GenBank/DDBJ databases">
        <title>Depth-based differentiation of microbial function through sediment-hosted aquifers and enrichment of novel symbionts in the deep terrestrial subsurface.</title>
        <authorList>
            <person name="Probst A.J."/>
            <person name="Ladd B."/>
            <person name="Jarett J.K."/>
            <person name="Geller-Mcgrath D.E."/>
            <person name="Sieber C.M.K."/>
            <person name="Emerson J.B."/>
            <person name="Anantharaman K."/>
            <person name="Thomas B.C."/>
            <person name="Malmstrom R."/>
            <person name="Stieglmeier M."/>
            <person name="Klingl A."/>
            <person name="Woyke T."/>
            <person name="Ryan C.M."/>
            <person name="Banfield J.F."/>
        </authorList>
    </citation>
    <scope>NUCLEOTIDE SEQUENCE [LARGE SCALE GENOMIC DNA]</scope>
</reference>
<comment type="caution">
    <text evidence="1">The sequence shown here is derived from an EMBL/GenBank/DDBJ whole genome shotgun (WGS) entry which is preliminary data.</text>
</comment>
<dbReference type="Proteomes" id="UP000234145">
    <property type="component" value="Unassembled WGS sequence"/>
</dbReference>
<name>A0A2H9P9H3_9BACT</name>
<sequence length="460" mass="52832">MSITLFTPATGYPDLEIKIAYGLARVGIEAYEAEKVSIKENVGFYSVTIDIKEDEFENLERFFNILVKRLLSSSYIPFTTPGIGGRSAESLAAKESERFSLDNYKTTMFNAINKKSENICRHNNGSVGNIIGFAVATSYHQRRDGIDISFQQNVPRRPTNPKNICKTCALIALLGIWYASFIFNVAKREIIAIPIPKGEIKGTKLQEIFTLQHQVRREWINQEIPQILIPLIFLSKIPSSADILNGFDLFVAILSRQQGYHVDGLFLIPIDNYLSFIRANPYNIATIDNMMRKESYSALQELNYIIYNRVATYLPRFARLYVQETSTKDFTNLLYPETTKYLLKEVTMIKPEIIEDQAIGSLARTLRYFIKERKYSYADDIRNARKESNVFETTISKMMREGRLRLEQKERIHLPTDEEIKKVFRLANENFDSIKTALVILAFSFPARAEEEIIKGVQNA</sequence>
<organism evidence="1 2">
    <name type="scientific">Candidatus Desantisbacteria bacterium CG_4_10_14_0_8_um_filter_39_17</name>
    <dbReference type="NCBI Taxonomy" id="1974542"/>
    <lineage>
        <taxon>Bacteria</taxon>
        <taxon>Candidatus Desantisiibacteriota</taxon>
    </lineage>
</organism>